<feature type="compositionally biased region" description="Basic and acidic residues" evidence="1">
    <location>
        <begin position="1"/>
        <end position="15"/>
    </location>
</feature>
<dbReference type="Proteomes" id="UP000324222">
    <property type="component" value="Unassembled WGS sequence"/>
</dbReference>
<protein>
    <submittedName>
        <fullName evidence="2">Uncharacterized protein</fullName>
    </submittedName>
</protein>
<comment type="caution">
    <text evidence="2">The sequence shown here is derived from an EMBL/GenBank/DDBJ whole genome shotgun (WGS) entry which is preliminary data.</text>
</comment>
<dbReference type="OrthoDB" id="189220at2759"/>
<reference evidence="2 3" key="1">
    <citation type="submission" date="2019-05" db="EMBL/GenBank/DDBJ databases">
        <title>Another draft genome of Portunus trituberculatus and its Hox gene families provides insights of decapod evolution.</title>
        <authorList>
            <person name="Jeong J.-H."/>
            <person name="Song I."/>
            <person name="Kim S."/>
            <person name="Choi T."/>
            <person name="Kim D."/>
            <person name="Ryu S."/>
            <person name="Kim W."/>
        </authorList>
    </citation>
    <scope>NUCLEOTIDE SEQUENCE [LARGE SCALE GENOMIC DNA]</scope>
    <source>
        <tissue evidence="2">Muscle</tissue>
    </source>
</reference>
<sequence length="98" mass="11525">MERSPRHESYSRRTISDQGPQSGHGPQQHLWAHGWWKKRVVKRTSAPTVGSSIGSSARRAVFLRSRRSWPVEPRYKRRRHMCGGRILYVIPCLAWVYR</sequence>
<name>A0A5B7G5I3_PORTR</name>
<dbReference type="EMBL" id="VSRR010010906">
    <property type="protein sequence ID" value="MPC52473.1"/>
    <property type="molecule type" value="Genomic_DNA"/>
</dbReference>
<keyword evidence="3" id="KW-1185">Reference proteome</keyword>
<organism evidence="2 3">
    <name type="scientific">Portunus trituberculatus</name>
    <name type="common">Swimming crab</name>
    <name type="synonym">Neptunus trituberculatus</name>
    <dbReference type="NCBI Taxonomy" id="210409"/>
    <lineage>
        <taxon>Eukaryota</taxon>
        <taxon>Metazoa</taxon>
        <taxon>Ecdysozoa</taxon>
        <taxon>Arthropoda</taxon>
        <taxon>Crustacea</taxon>
        <taxon>Multicrustacea</taxon>
        <taxon>Malacostraca</taxon>
        <taxon>Eumalacostraca</taxon>
        <taxon>Eucarida</taxon>
        <taxon>Decapoda</taxon>
        <taxon>Pleocyemata</taxon>
        <taxon>Brachyura</taxon>
        <taxon>Eubrachyura</taxon>
        <taxon>Portunoidea</taxon>
        <taxon>Portunidae</taxon>
        <taxon>Portuninae</taxon>
        <taxon>Portunus</taxon>
    </lineage>
</organism>
<feature type="compositionally biased region" description="Low complexity" evidence="1">
    <location>
        <begin position="18"/>
        <end position="28"/>
    </location>
</feature>
<dbReference type="AlphaFoldDB" id="A0A5B7G5I3"/>
<evidence type="ECO:0000313" key="3">
    <source>
        <dbReference type="Proteomes" id="UP000324222"/>
    </source>
</evidence>
<proteinExistence type="predicted"/>
<accession>A0A5B7G5I3</accession>
<evidence type="ECO:0000256" key="1">
    <source>
        <dbReference type="SAM" id="MobiDB-lite"/>
    </source>
</evidence>
<gene>
    <name evidence="2" type="ORF">E2C01_046343</name>
</gene>
<feature type="region of interest" description="Disordered" evidence="1">
    <location>
        <begin position="1"/>
        <end position="28"/>
    </location>
</feature>
<evidence type="ECO:0000313" key="2">
    <source>
        <dbReference type="EMBL" id="MPC52473.1"/>
    </source>
</evidence>